<gene>
    <name evidence="4" type="ORF">H9Q78_08670</name>
</gene>
<dbReference type="KEGG" id="qdo:H9Q78_08670"/>
<dbReference type="InterPro" id="IPR039377">
    <property type="entry name" value="Mn_catalase_dom"/>
</dbReference>
<proteinExistence type="inferred from homology"/>
<comment type="cofactor">
    <cofactor evidence="3">
        <name>Ca(2+)</name>
        <dbReference type="ChEBI" id="CHEBI:29108"/>
    </cofactor>
    <text evidence="3">Binds 1 Ca(2+) ion per subunit.</text>
</comment>
<dbReference type="RefSeq" id="WP_249301022.1">
    <property type="nucleotide sequence ID" value="NZ_CP060634.1"/>
</dbReference>
<dbReference type="Gene3D" id="1.20.1260.10">
    <property type="match status" value="1"/>
</dbReference>
<keyword evidence="2" id="KW-0479">Metal-binding</keyword>
<comment type="cofactor">
    <cofactor evidence="2">
        <name>Mn(2+)</name>
        <dbReference type="ChEBI" id="CHEBI:29035"/>
    </cofactor>
    <text evidence="2">Binds 2 manganese ions per subunit.</text>
</comment>
<dbReference type="InterPro" id="IPR009078">
    <property type="entry name" value="Ferritin-like_SF"/>
</dbReference>
<dbReference type="EMBL" id="CP060634">
    <property type="protein sequence ID" value="QNM04547.1"/>
    <property type="molecule type" value="Genomic_DNA"/>
</dbReference>
<feature type="binding site" evidence="2">
    <location>
        <position position="68"/>
    </location>
    <ligand>
        <name>Mn(2+)</name>
        <dbReference type="ChEBI" id="CHEBI:29035"/>
        <label>1</label>
    </ligand>
</feature>
<dbReference type="SUPFAM" id="SSF47240">
    <property type="entry name" value="Ferritin-like"/>
    <property type="match status" value="1"/>
</dbReference>
<organism evidence="4 5">
    <name type="scientific">Qiania dongpingensis</name>
    <dbReference type="NCBI Taxonomy" id="2763669"/>
    <lineage>
        <taxon>Bacteria</taxon>
        <taxon>Bacillati</taxon>
        <taxon>Bacillota</taxon>
        <taxon>Clostridia</taxon>
        <taxon>Lachnospirales</taxon>
        <taxon>Lachnospiraceae</taxon>
        <taxon>Qiania</taxon>
    </lineage>
</organism>
<dbReference type="CDD" id="cd01051">
    <property type="entry name" value="Mn_catalase"/>
    <property type="match status" value="1"/>
</dbReference>
<dbReference type="AlphaFoldDB" id="A0A7G9G165"/>
<feature type="binding site" evidence="2">
    <location>
        <position position="35"/>
    </location>
    <ligand>
        <name>Mn(2+)</name>
        <dbReference type="ChEBI" id="CHEBI:29035"/>
        <label>1</label>
    </ligand>
</feature>
<dbReference type="Proteomes" id="UP000515823">
    <property type="component" value="Chromosome"/>
</dbReference>
<dbReference type="InterPro" id="IPR012347">
    <property type="entry name" value="Ferritin-like"/>
</dbReference>
<sequence length="205" mass="23549">MWNYEKRLQFPVKITKTCPKSAQLIISQFGGPDGELAASMRYLSQRYTMPCKKTAGLLTDIGTEELAHMEMICAIIYQLTKDMKPEDAKTAGFDAYYIDHTSGLWPQAAGGIPFNACEFQSKGDAITDLFEDLAAEQKARTTYDNILRIIDDPEIREPIKFLRAREVVHFQRFGEALEQIKDSLDSNNYYYFNPEFDKQMMQARK</sequence>
<evidence type="ECO:0000256" key="2">
    <source>
        <dbReference type="PIRSR" id="PIRSR607760-1"/>
    </source>
</evidence>
<evidence type="ECO:0000313" key="5">
    <source>
        <dbReference type="Proteomes" id="UP000515823"/>
    </source>
</evidence>
<comment type="similarity">
    <text evidence="1">Belongs to the manganese catalase family.</text>
</comment>
<feature type="binding site" evidence="3">
    <location>
        <position position="60"/>
    </location>
    <ligand>
        <name>Ca(2+)</name>
        <dbReference type="ChEBI" id="CHEBI:29108"/>
    </ligand>
</feature>
<dbReference type="GO" id="GO:0046872">
    <property type="term" value="F:metal ion binding"/>
    <property type="evidence" value="ECO:0007669"/>
    <property type="project" value="UniProtKB-KW"/>
</dbReference>
<keyword evidence="2" id="KW-0464">Manganese</keyword>
<protein>
    <submittedName>
        <fullName evidence="4">Manganese catalase family protein</fullName>
    </submittedName>
</protein>
<accession>A0A7G9G165</accession>
<keyword evidence="5" id="KW-1185">Reference proteome</keyword>
<dbReference type="InterPro" id="IPR007760">
    <property type="entry name" value="Mn_catalase"/>
</dbReference>
<keyword evidence="3" id="KW-0106">Calcium</keyword>
<feature type="binding site" evidence="2">
    <location>
        <position position="169"/>
    </location>
    <ligand>
        <name>Mn(2+)</name>
        <dbReference type="ChEBI" id="CHEBI:29035"/>
        <label>1</label>
    </ligand>
</feature>
<evidence type="ECO:0000256" key="3">
    <source>
        <dbReference type="PIRSR" id="PIRSR607760-2"/>
    </source>
</evidence>
<feature type="binding site" evidence="2">
    <location>
        <position position="65"/>
    </location>
    <ligand>
        <name>Mn(2+)</name>
        <dbReference type="ChEBI" id="CHEBI:29035"/>
        <label>1</label>
    </ligand>
</feature>
<dbReference type="Pfam" id="PF05067">
    <property type="entry name" value="Mn_catalase"/>
    <property type="match status" value="1"/>
</dbReference>
<feature type="binding site" evidence="2">
    <location>
        <position position="136"/>
    </location>
    <ligand>
        <name>Mn(2+)</name>
        <dbReference type="ChEBI" id="CHEBI:29035"/>
        <label>1</label>
    </ligand>
</feature>
<name>A0A7G9G165_9FIRM</name>
<evidence type="ECO:0000313" key="4">
    <source>
        <dbReference type="EMBL" id="QNM04547.1"/>
    </source>
</evidence>
<reference evidence="4 5" key="1">
    <citation type="submission" date="2020-08" db="EMBL/GenBank/DDBJ databases">
        <authorList>
            <person name="Liu C."/>
            <person name="Sun Q."/>
        </authorList>
    </citation>
    <scope>NUCLEOTIDE SEQUENCE [LARGE SCALE GENOMIC DNA]</scope>
    <source>
        <strain evidence="4 5">NSJ-38</strain>
    </source>
</reference>
<evidence type="ECO:0000256" key="1">
    <source>
        <dbReference type="ARBA" id="ARBA00007644"/>
    </source>
</evidence>